<name>A0A562WJB7_9ACTN</name>
<comment type="caution">
    <text evidence="1">The sequence shown here is derived from an EMBL/GenBank/DDBJ whole genome shotgun (WGS) entry which is preliminary data.</text>
</comment>
<sequence>MAIEYRLVLAGDLAAEQLADRAFPCPADRAAFTPYGAGLGADLHDRYGFTVSVTVGRNGYVGAEADDGQWEWEPDPYARLSLRMDKETLVEQGIPNMLDVVTRVLRSTTQDAALVANADHLLLVRKHGVVRKHHRSMWWDHYPFANPAIPG</sequence>
<dbReference type="Proteomes" id="UP000319728">
    <property type="component" value="Unassembled WGS sequence"/>
</dbReference>
<dbReference type="RefSeq" id="WP_145818803.1">
    <property type="nucleotide sequence ID" value="NZ_AP023438.1"/>
</dbReference>
<protein>
    <submittedName>
        <fullName evidence="1">Uncharacterized protein</fullName>
    </submittedName>
</protein>
<gene>
    <name evidence="1" type="ORF">JD81_03523</name>
</gene>
<dbReference type="EMBL" id="VLLP01000001">
    <property type="protein sequence ID" value="TWJ29987.1"/>
    <property type="molecule type" value="Genomic_DNA"/>
</dbReference>
<organism evidence="1 2">
    <name type="scientific">Micromonospora sagamiensis</name>
    <dbReference type="NCBI Taxonomy" id="47875"/>
    <lineage>
        <taxon>Bacteria</taxon>
        <taxon>Bacillati</taxon>
        <taxon>Actinomycetota</taxon>
        <taxon>Actinomycetes</taxon>
        <taxon>Micromonosporales</taxon>
        <taxon>Micromonosporaceae</taxon>
        <taxon>Micromonospora</taxon>
    </lineage>
</organism>
<dbReference type="AlphaFoldDB" id="A0A562WJB7"/>
<dbReference type="InterPro" id="IPR049799">
    <property type="entry name" value="SitI3-like"/>
</dbReference>
<accession>A0A562WJB7</accession>
<evidence type="ECO:0000313" key="2">
    <source>
        <dbReference type="Proteomes" id="UP000319728"/>
    </source>
</evidence>
<reference evidence="1 2" key="1">
    <citation type="submission" date="2019-07" db="EMBL/GenBank/DDBJ databases">
        <title>R&amp;d 2014.</title>
        <authorList>
            <person name="Klenk H.-P."/>
        </authorList>
    </citation>
    <scope>NUCLEOTIDE SEQUENCE [LARGE SCALE GENOMIC DNA]</scope>
    <source>
        <strain evidence="1 2">DSM 43912</strain>
    </source>
</reference>
<proteinExistence type="predicted"/>
<dbReference type="NCBIfam" id="NF040657">
    <property type="entry name" value="immun_SitI3"/>
    <property type="match status" value="1"/>
</dbReference>
<dbReference type="OrthoDB" id="3394433at2"/>
<evidence type="ECO:0000313" key="1">
    <source>
        <dbReference type="EMBL" id="TWJ29987.1"/>
    </source>
</evidence>
<keyword evidence="2" id="KW-1185">Reference proteome</keyword>